<evidence type="ECO:0000313" key="12">
    <source>
        <dbReference type="EMBL" id="KAF5743744.1"/>
    </source>
</evidence>
<dbReference type="EMBL" id="JAAARO010000008">
    <property type="protein sequence ID" value="KAF5743744.1"/>
    <property type="molecule type" value="Genomic_DNA"/>
</dbReference>
<dbReference type="GO" id="GO:0007059">
    <property type="term" value="P:chromosome segregation"/>
    <property type="evidence" value="ECO:0007669"/>
    <property type="project" value="InterPro"/>
</dbReference>
<evidence type="ECO:0000256" key="8">
    <source>
        <dbReference type="ARBA" id="ARBA00023328"/>
    </source>
</evidence>
<dbReference type="Gene3D" id="3.30.457.50">
    <property type="entry name" value="Chromosome segregation protein Spc25"/>
    <property type="match status" value="1"/>
</dbReference>
<feature type="region of interest" description="Disordered" evidence="10">
    <location>
        <begin position="244"/>
        <end position="266"/>
    </location>
</feature>
<dbReference type="AlphaFoldDB" id="A0A7J7DBS2"/>
<keyword evidence="6" id="KW-0175">Coiled coil</keyword>
<organism evidence="12 13">
    <name type="scientific">Tripterygium wilfordii</name>
    <name type="common">Thunder God vine</name>
    <dbReference type="NCBI Taxonomy" id="458696"/>
    <lineage>
        <taxon>Eukaryota</taxon>
        <taxon>Viridiplantae</taxon>
        <taxon>Streptophyta</taxon>
        <taxon>Embryophyta</taxon>
        <taxon>Tracheophyta</taxon>
        <taxon>Spermatophyta</taxon>
        <taxon>Magnoliopsida</taxon>
        <taxon>eudicotyledons</taxon>
        <taxon>Gunneridae</taxon>
        <taxon>Pentapetalae</taxon>
        <taxon>rosids</taxon>
        <taxon>fabids</taxon>
        <taxon>Celastrales</taxon>
        <taxon>Celastraceae</taxon>
        <taxon>Tripterygium</taxon>
    </lineage>
</organism>
<dbReference type="PANTHER" id="PTHR14281">
    <property type="entry name" value="KINETOCHORE PROTEIN SPC25-RELATED"/>
    <property type="match status" value="1"/>
</dbReference>
<evidence type="ECO:0000259" key="11">
    <source>
        <dbReference type="Pfam" id="PF08234"/>
    </source>
</evidence>
<feature type="domain" description="Chromosome segregation protein Spc25 C-terminal" evidence="11">
    <location>
        <begin position="151"/>
        <end position="219"/>
    </location>
</feature>
<evidence type="ECO:0000256" key="3">
    <source>
        <dbReference type="ARBA" id="ARBA00022454"/>
    </source>
</evidence>
<evidence type="ECO:0000313" key="13">
    <source>
        <dbReference type="Proteomes" id="UP000593562"/>
    </source>
</evidence>
<dbReference type="GO" id="GO:0005634">
    <property type="term" value="C:nucleus"/>
    <property type="evidence" value="ECO:0007669"/>
    <property type="project" value="UniProtKB-SubCell"/>
</dbReference>
<dbReference type="CDD" id="cd23784">
    <property type="entry name" value="RWD_Spc25"/>
    <property type="match status" value="1"/>
</dbReference>
<evidence type="ECO:0000256" key="9">
    <source>
        <dbReference type="RuleBase" id="RU367150"/>
    </source>
</evidence>
<keyword evidence="5 9" id="KW-0498">Mitosis</keyword>
<feature type="compositionally biased region" description="Basic and acidic residues" evidence="10">
    <location>
        <begin position="251"/>
        <end position="266"/>
    </location>
</feature>
<comment type="caution">
    <text evidence="12">The sequence shown here is derived from an EMBL/GenBank/DDBJ whole genome shotgun (WGS) entry which is preliminary data.</text>
</comment>
<evidence type="ECO:0000256" key="6">
    <source>
        <dbReference type="ARBA" id="ARBA00023054"/>
    </source>
</evidence>
<dbReference type="FunCoup" id="A0A7J7DBS2">
    <property type="interactions" value="683"/>
</dbReference>
<dbReference type="GO" id="GO:0051301">
    <property type="term" value="P:cell division"/>
    <property type="evidence" value="ECO:0007669"/>
    <property type="project" value="UniProtKB-UniRule"/>
</dbReference>
<comment type="function">
    <text evidence="9">Acts as a component of the essential kinetochore-associated NDC80 complex, which is required for chromosome segregation and spindle checkpoint activity.</text>
</comment>
<gene>
    <name evidence="12" type="ORF">HS088_TW08G00331</name>
</gene>
<dbReference type="GO" id="GO:0031262">
    <property type="term" value="C:Ndc80 complex"/>
    <property type="evidence" value="ECO:0007669"/>
    <property type="project" value="InterPro"/>
</dbReference>
<keyword evidence="9" id="KW-0539">Nucleus</keyword>
<keyword evidence="8 9" id="KW-0137">Centromere</keyword>
<dbReference type="InParanoid" id="A0A7J7DBS2"/>
<sequence>MEWLILVREREIPIQQQKMESFASSFQKSLESINARAQETVRNQGNLLQLKASLRDAEDEFVKVLGVKTCKEAKQMATRDSILVTKARIEELRRTVQVERAKRDEYAAIMSQQSLDLAIFEGKVKRGSAHKAEIEEAISWYIRVLGFQIEGGHGVKFTFSNINLKNPYEECSITIRHQNDTYTLLTCDPHIDDTKELIQVLNRTNGLFRFVRIMRDKFQEATMLGITSHSVICQDTSTISVSAPLSSVSTERSESPAKKDKHQIQQRDISRLLKEVNHGIESLLKKNDRAAEGHSKKVNLGKRVKTEILSPMSASYALYGSE</sequence>
<dbReference type="FunFam" id="3.30.457.50:FF:000001">
    <property type="entry name" value="Probable kinetochore protein spc25"/>
    <property type="match status" value="1"/>
</dbReference>
<protein>
    <recommendedName>
        <fullName evidence="9">Kinetochore protein SPC25</fullName>
    </recommendedName>
</protein>
<evidence type="ECO:0000256" key="7">
    <source>
        <dbReference type="ARBA" id="ARBA00023306"/>
    </source>
</evidence>
<dbReference type="Pfam" id="PF08234">
    <property type="entry name" value="Spindle_Spc25"/>
    <property type="match status" value="1"/>
</dbReference>
<evidence type="ECO:0000256" key="10">
    <source>
        <dbReference type="SAM" id="MobiDB-lite"/>
    </source>
</evidence>
<comment type="subcellular location">
    <subcellularLocation>
        <location evidence="1">Chromosome</location>
        <location evidence="1">Centromere</location>
    </subcellularLocation>
    <subcellularLocation>
        <location evidence="9">Nucleus</location>
    </subcellularLocation>
    <subcellularLocation>
        <location evidence="9">Chromosome</location>
        <location evidence="9">Centromere</location>
        <location evidence="9">Kinetochore</location>
    </subcellularLocation>
</comment>
<evidence type="ECO:0000256" key="4">
    <source>
        <dbReference type="ARBA" id="ARBA00022618"/>
    </source>
</evidence>
<keyword evidence="13" id="KW-1185">Reference proteome</keyword>
<evidence type="ECO:0000256" key="1">
    <source>
        <dbReference type="ARBA" id="ARBA00004584"/>
    </source>
</evidence>
<evidence type="ECO:0000256" key="2">
    <source>
        <dbReference type="ARBA" id="ARBA00006379"/>
    </source>
</evidence>
<dbReference type="PANTHER" id="PTHR14281:SF0">
    <property type="entry name" value="KINETOCHORE PROTEIN SPC25"/>
    <property type="match status" value="1"/>
</dbReference>
<keyword evidence="3 9" id="KW-0158">Chromosome</keyword>
<keyword evidence="4 9" id="KW-0132">Cell division</keyword>
<accession>A0A7J7DBS2</accession>
<comment type="subunit">
    <text evidence="9">Component of the NDC80 complex.</text>
</comment>
<evidence type="ECO:0000256" key="5">
    <source>
        <dbReference type="ARBA" id="ARBA00022776"/>
    </source>
</evidence>
<dbReference type="InterPro" id="IPR045143">
    <property type="entry name" value="Spc25"/>
</dbReference>
<keyword evidence="7 9" id="KW-0131">Cell cycle</keyword>
<dbReference type="InterPro" id="IPR013255">
    <property type="entry name" value="Spc25_C"/>
</dbReference>
<comment type="similarity">
    <text evidence="2 9">Belongs to the SPC25 family.</text>
</comment>
<reference evidence="12 13" key="1">
    <citation type="journal article" date="2020" name="Nat. Commun.">
        <title>Genome of Tripterygium wilfordii and identification of cytochrome P450 involved in triptolide biosynthesis.</title>
        <authorList>
            <person name="Tu L."/>
            <person name="Su P."/>
            <person name="Zhang Z."/>
            <person name="Gao L."/>
            <person name="Wang J."/>
            <person name="Hu T."/>
            <person name="Zhou J."/>
            <person name="Zhang Y."/>
            <person name="Zhao Y."/>
            <person name="Liu Y."/>
            <person name="Song Y."/>
            <person name="Tong Y."/>
            <person name="Lu Y."/>
            <person name="Yang J."/>
            <person name="Xu C."/>
            <person name="Jia M."/>
            <person name="Peters R.J."/>
            <person name="Huang L."/>
            <person name="Gao W."/>
        </authorList>
    </citation>
    <scope>NUCLEOTIDE SEQUENCE [LARGE SCALE GENOMIC DNA]</scope>
    <source>
        <strain evidence="13">cv. XIE 37</strain>
        <tissue evidence="12">Leaf</tissue>
    </source>
</reference>
<dbReference type="Proteomes" id="UP000593562">
    <property type="component" value="Unassembled WGS sequence"/>
</dbReference>
<proteinExistence type="inferred from homology"/>
<keyword evidence="9" id="KW-0995">Kinetochore</keyword>
<name>A0A7J7DBS2_TRIWF</name>